<reference evidence="3" key="1">
    <citation type="submission" date="2023-09" db="EMBL/GenBank/DDBJ databases">
        <authorList>
            <person name="Li S."/>
            <person name="Li X."/>
            <person name="Zhang C."/>
            <person name="Zhao Z."/>
        </authorList>
    </citation>
    <scope>NUCLEOTIDE SEQUENCE [LARGE SCALE GENOMIC DNA]</scope>
    <source>
        <strain evidence="3">SQ345</strain>
    </source>
</reference>
<name>A0ABY9TIR0_9GAMM</name>
<protein>
    <submittedName>
        <fullName evidence="2">Uncharacterized protein</fullName>
    </submittedName>
</protein>
<keyword evidence="1" id="KW-0472">Membrane</keyword>
<dbReference type="Proteomes" id="UP001248581">
    <property type="component" value="Chromosome"/>
</dbReference>
<dbReference type="EMBL" id="CP134146">
    <property type="protein sequence ID" value="WNC68687.1"/>
    <property type="molecule type" value="Genomic_DNA"/>
</dbReference>
<feature type="transmembrane region" description="Helical" evidence="1">
    <location>
        <begin position="12"/>
        <end position="28"/>
    </location>
</feature>
<organism evidence="2 3">
    <name type="scientific">Thalassotalea nanhaiensis</name>
    <dbReference type="NCBI Taxonomy" id="3065648"/>
    <lineage>
        <taxon>Bacteria</taxon>
        <taxon>Pseudomonadati</taxon>
        <taxon>Pseudomonadota</taxon>
        <taxon>Gammaproteobacteria</taxon>
        <taxon>Alteromonadales</taxon>
        <taxon>Colwelliaceae</taxon>
        <taxon>Thalassotalea</taxon>
    </lineage>
</organism>
<evidence type="ECO:0000256" key="1">
    <source>
        <dbReference type="SAM" id="Phobius"/>
    </source>
</evidence>
<keyword evidence="3" id="KW-1185">Reference proteome</keyword>
<gene>
    <name evidence="2" type="ORF">RI845_00730</name>
</gene>
<evidence type="ECO:0000313" key="2">
    <source>
        <dbReference type="EMBL" id="WNC68687.1"/>
    </source>
</evidence>
<feature type="transmembrane region" description="Helical" evidence="1">
    <location>
        <begin position="40"/>
        <end position="57"/>
    </location>
</feature>
<keyword evidence="1" id="KW-1133">Transmembrane helix</keyword>
<accession>A0ABY9TIR0</accession>
<sequence length="65" mass="7206">MFNMTKKQCKLLGDVGGGVGILVLAWLLKDADPEGKQIGMMTVFFAILIRFSGPNFLRSTNRKCK</sequence>
<dbReference type="RefSeq" id="WP_348387842.1">
    <property type="nucleotide sequence ID" value="NZ_CP134146.1"/>
</dbReference>
<keyword evidence="1" id="KW-0812">Transmembrane</keyword>
<evidence type="ECO:0000313" key="3">
    <source>
        <dbReference type="Proteomes" id="UP001248581"/>
    </source>
</evidence>
<proteinExistence type="predicted"/>